<feature type="transmembrane region" description="Helical" evidence="6">
    <location>
        <begin position="89"/>
        <end position="114"/>
    </location>
</feature>
<keyword evidence="2" id="KW-1003">Cell membrane</keyword>
<dbReference type="Proteomes" id="UP000320839">
    <property type="component" value="Chromosome"/>
</dbReference>
<sequence length="392" mass="44293">MRLLQRYILFELLRVFTLMITVLTVLLVFVGAFQQASKQGLGATLVLKILPFIVPSMLPFTIPATLLLTVCVVYGRISGDQEITAAKAAGINVLSLLWPSFILGGFLSLGSLLLSDQIIPWAEKNIETTIATELETIFLEKLRSQNQIHDPNSGISITVMGVRDKTLLVPTFRYSPPGKKPVHLQAEEATLEFDLPHQQVILHLSKGHIDFPGKPRFYVEKDIFPFPLPSQTPTPKARHMSVRSIKAELGELQEKKNDFEFQRDIEVAMLLALGDFEHFKSPEVNSNLPQNHFQEDRQNKLRTALSSRFALSCSCFFFVLVGCPFSIAQARRQFLTSFFLVFMPILLFYYPIVLLMLNLSKLGKIEPSWSLWIGNAGLLLIAIHMLRKVLRN</sequence>
<dbReference type="OrthoDB" id="238655at2"/>
<reference evidence="7 8" key="1">
    <citation type="submission" date="2019-02" db="EMBL/GenBank/DDBJ databases">
        <title>Deep-cultivation of Planctomycetes and their phenomic and genomic characterization uncovers novel biology.</title>
        <authorList>
            <person name="Wiegand S."/>
            <person name="Jogler M."/>
            <person name="Boedeker C."/>
            <person name="Pinto D."/>
            <person name="Vollmers J."/>
            <person name="Rivas-Marin E."/>
            <person name="Kohn T."/>
            <person name="Peeters S.H."/>
            <person name="Heuer A."/>
            <person name="Rast P."/>
            <person name="Oberbeckmann S."/>
            <person name="Bunk B."/>
            <person name="Jeske O."/>
            <person name="Meyerdierks A."/>
            <person name="Storesund J.E."/>
            <person name="Kallscheuer N."/>
            <person name="Luecker S."/>
            <person name="Lage O.M."/>
            <person name="Pohl T."/>
            <person name="Merkel B.J."/>
            <person name="Hornburger P."/>
            <person name="Mueller R.-W."/>
            <person name="Bruemmer F."/>
            <person name="Labrenz M."/>
            <person name="Spormann A.M."/>
            <person name="Op den Camp H."/>
            <person name="Overmann J."/>
            <person name="Amann R."/>
            <person name="Jetten M.S.M."/>
            <person name="Mascher T."/>
            <person name="Medema M.H."/>
            <person name="Devos D.P."/>
            <person name="Kaster A.-K."/>
            <person name="Ovreas L."/>
            <person name="Rohde M."/>
            <person name="Galperin M.Y."/>
            <person name="Jogler C."/>
        </authorList>
    </citation>
    <scope>NUCLEOTIDE SEQUENCE [LARGE SCALE GENOMIC DNA]</scope>
    <source>
        <strain evidence="7 8">Pan153</strain>
    </source>
</reference>
<feature type="transmembrane region" description="Helical" evidence="6">
    <location>
        <begin position="369"/>
        <end position="386"/>
    </location>
</feature>
<gene>
    <name evidence="7" type="ORF">Pan153_17290</name>
</gene>
<feature type="transmembrane region" description="Helical" evidence="6">
    <location>
        <begin position="12"/>
        <end position="33"/>
    </location>
</feature>
<evidence type="ECO:0000256" key="6">
    <source>
        <dbReference type="SAM" id="Phobius"/>
    </source>
</evidence>
<dbReference type="GO" id="GO:0015920">
    <property type="term" value="P:lipopolysaccharide transport"/>
    <property type="evidence" value="ECO:0007669"/>
    <property type="project" value="TreeGrafter"/>
</dbReference>
<proteinExistence type="predicted"/>
<evidence type="ECO:0000313" key="8">
    <source>
        <dbReference type="Proteomes" id="UP000320839"/>
    </source>
</evidence>
<dbReference type="EMBL" id="CP036317">
    <property type="protein sequence ID" value="QDV17095.1"/>
    <property type="molecule type" value="Genomic_DNA"/>
</dbReference>
<evidence type="ECO:0000313" key="7">
    <source>
        <dbReference type="EMBL" id="QDV17095.1"/>
    </source>
</evidence>
<name>A0A518FLF2_9PLAN</name>
<feature type="transmembrane region" description="Helical" evidence="6">
    <location>
        <begin position="334"/>
        <end position="357"/>
    </location>
</feature>
<protein>
    <submittedName>
        <fullName evidence="7">Putative permease YjgP/YjgQ family protein</fullName>
    </submittedName>
</protein>
<dbReference type="RefSeq" id="WP_145455054.1">
    <property type="nucleotide sequence ID" value="NZ_CP036317.1"/>
</dbReference>
<evidence type="ECO:0000256" key="4">
    <source>
        <dbReference type="ARBA" id="ARBA00022989"/>
    </source>
</evidence>
<dbReference type="GO" id="GO:0043190">
    <property type="term" value="C:ATP-binding cassette (ABC) transporter complex"/>
    <property type="evidence" value="ECO:0007669"/>
    <property type="project" value="TreeGrafter"/>
</dbReference>
<dbReference type="PANTHER" id="PTHR33529:SF6">
    <property type="entry name" value="YJGP_YJGQ FAMILY PERMEASE"/>
    <property type="match status" value="1"/>
</dbReference>
<dbReference type="Pfam" id="PF03739">
    <property type="entry name" value="LptF_LptG"/>
    <property type="match status" value="1"/>
</dbReference>
<evidence type="ECO:0000256" key="5">
    <source>
        <dbReference type="ARBA" id="ARBA00023136"/>
    </source>
</evidence>
<evidence type="ECO:0000256" key="2">
    <source>
        <dbReference type="ARBA" id="ARBA00022475"/>
    </source>
</evidence>
<keyword evidence="5 6" id="KW-0472">Membrane</keyword>
<feature type="transmembrane region" description="Helical" evidence="6">
    <location>
        <begin position="53"/>
        <end position="77"/>
    </location>
</feature>
<evidence type="ECO:0000256" key="3">
    <source>
        <dbReference type="ARBA" id="ARBA00022692"/>
    </source>
</evidence>
<comment type="subcellular location">
    <subcellularLocation>
        <location evidence="1">Cell membrane</location>
        <topology evidence="1">Multi-pass membrane protein</topology>
    </subcellularLocation>
</comment>
<dbReference type="AlphaFoldDB" id="A0A518FLF2"/>
<keyword evidence="4 6" id="KW-1133">Transmembrane helix</keyword>
<evidence type="ECO:0000256" key="1">
    <source>
        <dbReference type="ARBA" id="ARBA00004651"/>
    </source>
</evidence>
<keyword evidence="3 6" id="KW-0812">Transmembrane</keyword>
<accession>A0A518FLF2</accession>
<dbReference type="InterPro" id="IPR005495">
    <property type="entry name" value="LptG/LptF_permease"/>
</dbReference>
<feature type="transmembrane region" description="Helical" evidence="6">
    <location>
        <begin position="309"/>
        <end position="327"/>
    </location>
</feature>
<dbReference type="PANTHER" id="PTHR33529">
    <property type="entry name" value="SLR0882 PROTEIN-RELATED"/>
    <property type="match status" value="1"/>
</dbReference>
<organism evidence="7 8">
    <name type="scientific">Gimesia panareensis</name>
    <dbReference type="NCBI Taxonomy" id="2527978"/>
    <lineage>
        <taxon>Bacteria</taxon>
        <taxon>Pseudomonadati</taxon>
        <taxon>Planctomycetota</taxon>
        <taxon>Planctomycetia</taxon>
        <taxon>Planctomycetales</taxon>
        <taxon>Planctomycetaceae</taxon>
        <taxon>Gimesia</taxon>
    </lineage>
</organism>